<evidence type="ECO:0000256" key="3">
    <source>
        <dbReference type="ARBA" id="ARBA00022490"/>
    </source>
</evidence>
<feature type="compositionally biased region" description="Basic and acidic residues" evidence="12">
    <location>
        <begin position="1122"/>
        <end position="1138"/>
    </location>
</feature>
<dbReference type="GO" id="GO:0005874">
    <property type="term" value="C:microtubule"/>
    <property type="evidence" value="ECO:0007669"/>
    <property type="project" value="UniProtKB-KW"/>
</dbReference>
<dbReference type="InterPro" id="IPR032405">
    <property type="entry name" value="Kinesin_assoc"/>
</dbReference>
<feature type="binding site" evidence="10">
    <location>
        <begin position="105"/>
        <end position="112"/>
    </location>
    <ligand>
        <name>ATP</name>
        <dbReference type="ChEBI" id="CHEBI:30616"/>
    </ligand>
</feature>
<dbReference type="CDD" id="cd22705">
    <property type="entry name" value="FHA_KIF1"/>
    <property type="match status" value="1"/>
</dbReference>
<keyword evidence="2" id="KW-0813">Transport</keyword>
<keyword evidence="3" id="KW-0963">Cytoplasm</keyword>
<accession>A0A4T0FZ62</accession>
<evidence type="ECO:0000256" key="4">
    <source>
        <dbReference type="ARBA" id="ARBA00022701"/>
    </source>
</evidence>
<dbReference type="FunFam" id="3.40.850.10:FF:000047">
    <property type="entry name" value="Kinesin family protein"/>
    <property type="match status" value="1"/>
</dbReference>
<feature type="region of interest" description="Disordered" evidence="12">
    <location>
        <begin position="983"/>
        <end position="1005"/>
    </location>
</feature>
<evidence type="ECO:0000256" key="2">
    <source>
        <dbReference type="ARBA" id="ARBA00022448"/>
    </source>
</evidence>
<keyword evidence="8 10" id="KW-0505">Motor protein</keyword>
<dbReference type="Gene3D" id="2.60.200.20">
    <property type="match status" value="1"/>
</dbReference>
<organism evidence="15 16">
    <name type="scientific">Wallemia hederae</name>
    <dbReference type="NCBI Taxonomy" id="1540922"/>
    <lineage>
        <taxon>Eukaryota</taxon>
        <taxon>Fungi</taxon>
        <taxon>Dikarya</taxon>
        <taxon>Basidiomycota</taxon>
        <taxon>Wallemiomycotina</taxon>
        <taxon>Wallemiomycetes</taxon>
        <taxon>Wallemiales</taxon>
        <taxon>Wallemiaceae</taxon>
        <taxon>Wallemia</taxon>
    </lineage>
</organism>
<comment type="subcellular location">
    <subcellularLocation>
        <location evidence="1">Cytoplasm</location>
        <location evidence="1">Cytoskeleton</location>
    </subcellularLocation>
</comment>
<keyword evidence="5 10" id="KW-0547">Nucleotide-binding</keyword>
<evidence type="ECO:0008006" key="17">
    <source>
        <dbReference type="Google" id="ProtNLM"/>
    </source>
</evidence>
<evidence type="ECO:0000256" key="10">
    <source>
        <dbReference type="PROSITE-ProRule" id="PRU00283"/>
    </source>
</evidence>
<dbReference type="Gene3D" id="3.40.850.10">
    <property type="entry name" value="Kinesin motor domain"/>
    <property type="match status" value="1"/>
</dbReference>
<keyword evidence="7 11" id="KW-0175">Coiled coil</keyword>
<dbReference type="Pfam" id="PF00169">
    <property type="entry name" value="PH"/>
    <property type="match status" value="1"/>
</dbReference>
<feature type="domain" description="Kinesin motor" evidence="14">
    <location>
        <begin position="4"/>
        <end position="361"/>
    </location>
</feature>
<dbReference type="EMBL" id="SPNW01000007">
    <property type="protein sequence ID" value="TIA92356.1"/>
    <property type="molecule type" value="Genomic_DNA"/>
</dbReference>
<dbReference type="Pfam" id="PF12473">
    <property type="entry name" value="DUF3694"/>
    <property type="match status" value="1"/>
</dbReference>
<name>A0A4T0FZ62_9BASI</name>
<dbReference type="InterPro" id="IPR011993">
    <property type="entry name" value="PH-like_dom_sf"/>
</dbReference>
<dbReference type="PROSITE" id="PS50067">
    <property type="entry name" value="KINESIN_MOTOR_2"/>
    <property type="match status" value="1"/>
</dbReference>
<dbReference type="Gene3D" id="6.10.250.2520">
    <property type="match status" value="1"/>
</dbReference>
<dbReference type="InterPro" id="IPR027417">
    <property type="entry name" value="P-loop_NTPase"/>
</dbReference>
<sequence>MSGNIRVVVRCRPLNSREVARGAKGLIRMEGNHTYLDPPPPGSLVAGEKSTAKKTMNFTFDKSYWSAGPKDEPNYASQQTLYDDLGDELLEHAFQGFNCCIFAYGQTGSGKSYSMMGYGEDKGIIPLTCESLFSRIAANQNPNLGYTVECSYMEIYNEKVKDLLNPRNMNNLKVREHPNLGPYVEDLSKLAVNSYDEMMNMMDEGNKARTVAATQMNATSSRSHGVFTLILTQKRMDVDTGMEGEKVSRISLVDLAGSERANSTGATGQRLKEGANINKSLTTLGKVIAALAQASGAADTPVKGKKKRPEDFVPYRDSVLTWLLKDNLGGNSKTAMIAAISPADYEETLSTLRYADQAKKIKNKAVVNEDPNAKLIRELKEELDALRLRAAGASQESTYDPSVPPEKQMVKYQSHTGEIKEVSKANLQDQMEQSEKLMSSLNETWEEKLQKTQEIQVEREKALEDLGITVDKKGVGVSTPKKMPHLVNLNEDPLMSECLIYQIKPGQTLVGNMESEKLCEIKLSGHTILDEHCIFVNEEGSVHISPLPDAMVMVNGNKLEPGVPHKLFSGYRIILGEYHVFRFNHPEDVRKARETRASKMNLSMTAAELEALSTPDDSHMLRPGSPSESFANAYDWELARKEATDKSGVNFDEYNDEDLDKIYEDLIKVRTVRKARPESRMSMIDGDSEFGDSNNGRFLSGETVTDDTSLDPSNAVDSEVNSKIENIPQQDVDIMKAQNDKMAQKLELYQKQMTMMVRKHKELKRRNSNESFEPALFSDEEVLLLNTVLSKWKHLRRVAMAEAAFTNAVFVKEANVMSNELRTGVSYNLTVDAGGSLSFPQSALETIAGLGEFGEVSHRSTSAMNAYKPTIAVRVIDRKNNSVYLWSLERLQQQLQRMRNVTLFVDRPSVSQHFATLEPFYSQDPPEYSFIGSAVLSLSPILRQKSISYQLPIFCRYTTEALGSCKVQLRLASIIPPANSAAADTVSNGTLTPRSSTSATLSPAPGMVSSPSINQMFDTNIPIGSKITLSIMVDHVRGLTSKDFNSIHCQIRLTSFAGPSAHIEDVFPSAAVDLARGESTDLKFRKSISFTVTEEVARYLCNDYAPIEFFAAVKPSFMNGLEKSDNTREQTRLSPEVRNHRKKLSISSSGRKSEVELLHEEKHDITTWLQMQELDASGEFKAVQVSSYGPLDPGSFSLRQGLQRRIVVTMSHQSGRQLPWRRISKLSLGGIRLLDSKGRLHESSSSGDIDIALPKHQEPQYNADGSSQLTVVCGWDSGRHDALYLNRVTGSGHRVLMRLKWEVDIENCEENASFAMDIAVNINGRDSRGPSKIMSFLSSTKLLYKTSSLFSLKMSPPPSRSAKALWRTDTNGRYIRGEEKLGDWKARGVSLVEDFDALKKREKLIADVQATKSVMSAIGNTKTIKRTNTDDADKLAKTALQCWQEVAKGPMVVSVNDPIGLENEIEPLTPLDLGYTPTVTLQPRSDSRSKAGYMFHLTDAQNDSWSRRFFVLKRPWLYIYTSSDELDEIGVVNLSSVKLERSKEIEDLLQRRNTFTIYSQCNSYILQSASDKDLDDWWRKINPLQFT</sequence>
<protein>
    <recommendedName>
        <fullName evidence="17">Kinesin-like protein</fullName>
    </recommendedName>
</protein>
<dbReference type="PROSITE" id="PS00411">
    <property type="entry name" value="KINESIN_MOTOR_1"/>
    <property type="match status" value="1"/>
</dbReference>
<dbReference type="InterPro" id="IPR001752">
    <property type="entry name" value="Kinesin_motor_dom"/>
</dbReference>
<comment type="similarity">
    <text evidence="10">Belongs to the TRAFAC class myosin-kinesin ATPase superfamily. Kinesin family.</text>
</comment>
<dbReference type="SMART" id="SM00233">
    <property type="entry name" value="PH"/>
    <property type="match status" value="1"/>
</dbReference>
<dbReference type="GO" id="GO:0005546">
    <property type="term" value="F:phosphatidylinositol-4,5-bisphosphate binding"/>
    <property type="evidence" value="ECO:0007669"/>
    <property type="project" value="UniProtKB-ARBA"/>
</dbReference>
<feature type="domain" description="PH" evidence="13">
    <location>
        <begin position="1487"/>
        <end position="1586"/>
    </location>
</feature>
<keyword evidence="16" id="KW-1185">Reference proteome</keyword>
<dbReference type="Pfam" id="PF00225">
    <property type="entry name" value="Kinesin"/>
    <property type="match status" value="1"/>
</dbReference>
<dbReference type="PRINTS" id="PR00380">
    <property type="entry name" value="KINESINHEAVY"/>
</dbReference>
<dbReference type="CDD" id="cd01365">
    <property type="entry name" value="KISc_KIF1A_KIF1B"/>
    <property type="match status" value="1"/>
</dbReference>
<dbReference type="InterPro" id="IPR036961">
    <property type="entry name" value="Kinesin_motor_dom_sf"/>
</dbReference>
<dbReference type="InterPro" id="IPR001849">
    <property type="entry name" value="PH_domain"/>
</dbReference>
<feature type="coiled-coil region" evidence="11">
    <location>
        <begin position="732"/>
        <end position="766"/>
    </location>
</feature>
<dbReference type="InterPro" id="IPR049780">
    <property type="entry name" value="PH_KIFIA_KIFIB"/>
</dbReference>
<evidence type="ECO:0000256" key="5">
    <source>
        <dbReference type="ARBA" id="ARBA00022741"/>
    </source>
</evidence>
<dbReference type="CDD" id="cd01233">
    <property type="entry name" value="PH_KIFIA_KIFIB"/>
    <property type="match status" value="1"/>
</dbReference>
<dbReference type="SMART" id="SM00129">
    <property type="entry name" value="KISc"/>
    <property type="match status" value="1"/>
</dbReference>
<dbReference type="SUPFAM" id="SSF52540">
    <property type="entry name" value="P-loop containing nucleoside triphosphate hydrolases"/>
    <property type="match status" value="1"/>
</dbReference>
<evidence type="ECO:0000256" key="12">
    <source>
        <dbReference type="SAM" id="MobiDB-lite"/>
    </source>
</evidence>
<evidence type="ECO:0000259" key="14">
    <source>
        <dbReference type="PROSITE" id="PS50067"/>
    </source>
</evidence>
<dbReference type="PANTHER" id="PTHR47117">
    <property type="entry name" value="STAR-RELATED LIPID TRANSFER PROTEIN 9"/>
    <property type="match status" value="1"/>
</dbReference>
<evidence type="ECO:0000256" key="9">
    <source>
        <dbReference type="ARBA" id="ARBA00023212"/>
    </source>
</evidence>
<dbReference type="GO" id="GO:0047496">
    <property type="term" value="P:vesicle transport along microtubule"/>
    <property type="evidence" value="ECO:0007669"/>
    <property type="project" value="UniProtKB-ARBA"/>
</dbReference>
<dbReference type="InterPro" id="IPR022164">
    <property type="entry name" value="Kinesin-like"/>
</dbReference>
<evidence type="ECO:0000256" key="1">
    <source>
        <dbReference type="ARBA" id="ARBA00004245"/>
    </source>
</evidence>
<evidence type="ECO:0000256" key="6">
    <source>
        <dbReference type="ARBA" id="ARBA00022840"/>
    </source>
</evidence>
<evidence type="ECO:0000313" key="15">
    <source>
        <dbReference type="EMBL" id="TIA92356.1"/>
    </source>
</evidence>
<evidence type="ECO:0000256" key="11">
    <source>
        <dbReference type="SAM" id="Coils"/>
    </source>
</evidence>
<evidence type="ECO:0000259" key="13">
    <source>
        <dbReference type="PROSITE" id="PS50003"/>
    </source>
</evidence>
<evidence type="ECO:0000256" key="8">
    <source>
        <dbReference type="ARBA" id="ARBA00023175"/>
    </source>
</evidence>
<dbReference type="PROSITE" id="PS50003">
    <property type="entry name" value="PH_DOMAIN"/>
    <property type="match status" value="1"/>
</dbReference>
<evidence type="ECO:0000313" key="16">
    <source>
        <dbReference type="Proteomes" id="UP000310189"/>
    </source>
</evidence>
<proteinExistence type="inferred from homology"/>
<dbReference type="Pfam" id="PF16183">
    <property type="entry name" value="Kinesin_assoc"/>
    <property type="match status" value="1"/>
</dbReference>
<dbReference type="Proteomes" id="UP000310189">
    <property type="component" value="Unassembled WGS sequence"/>
</dbReference>
<dbReference type="Pfam" id="PF00498">
    <property type="entry name" value="FHA"/>
    <property type="match status" value="1"/>
</dbReference>
<feature type="compositionally biased region" description="Polar residues" evidence="12">
    <location>
        <begin position="985"/>
        <end position="1001"/>
    </location>
</feature>
<dbReference type="SUPFAM" id="SSF49879">
    <property type="entry name" value="SMAD/FHA domain"/>
    <property type="match status" value="1"/>
</dbReference>
<dbReference type="InterPro" id="IPR000253">
    <property type="entry name" value="FHA_dom"/>
</dbReference>
<keyword evidence="6 10" id="KW-0067">ATP-binding</keyword>
<dbReference type="GO" id="GO:0008017">
    <property type="term" value="F:microtubule binding"/>
    <property type="evidence" value="ECO:0007669"/>
    <property type="project" value="InterPro"/>
</dbReference>
<dbReference type="GO" id="GO:0008574">
    <property type="term" value="F:plus-end-directed microtubule motor activity"/>
    <property type="evidence" value="ECO:0007669"/>
    <property type="project" value="UniProtKB-ARBA"/>
</dbReference>
<comment type="caution">
    <text evidence="15">The sequence shown here is derived from an EMBL/GenBank/DDBJ whole genome shotgun (WGS) entry which is preliminary data.</text>
</comment>
<dbReference type="SMART" id="SM00240">
    <property type="entry name" value="FHA"/>
    <property type="match status" value="1"/>
</dbReference>
<dbReference type="GO" id="GO:0005524">
    <property type="term" value="F:ATP binding"/>
    <property type="evidence" value="ECO:0007669"/>
    <property type="project" value="UniProtKB-UniRule"/>
</dbReference>
<evidence type="ECO:0000256" key="7">
    <source>
        <dbReference type="ARBA" id="ARBA00023054"/>
    </source>
</evidence>
<dbReference type="Gene3D" id="2.30.29.30">
    <property type="entry name" value="Pleckstrin-homology domain (PH domain)/Phosphotyrosine-binding domain (PTB)"/>
    <property type="match status" value="1"/>
</dbReference>
<dbReference type="InterPro" id="IPR019821">
    <property type="entry name" value="Kinesin_motor_CS"/>
</dbReference>
<dbReference type="InterPro" id="IPR008984">
    <property type="entry name" value="SMAD_FHA_dom_sf"/>
</dbReference>
<feature type="region of interest" description="Disordered" evidence="12">
    <location>
        <begin position="1122"/>
        <end position="1148"/>
    </location>
</feature>
<reference evidence="15 16" key="1">
    <citation type="submission" date="2019-03" db="EMBL/GenBank/DDBJ databases">
        <title>Sequencing 23 genomes of Wallemia ichthyophaga.</title>
        <authorList>
            <person name="Gostincar C."/>
        </authorList>
    </citation>
    <scope>NUCLEOTIDE SEQUENCE [LARGE SCALE GENOMIC DNA]</scope>
    <source>
        <strain evidence="15 16">EXF-5753</strain>
    </source>
</reference>
<keyword evidence="4" id="KW-0493">Microtubule</keyword>
<gene>
    <name evidence="15" type="ORF">E3P99_00650</name>
</gene>
<dbReference type="OrthoDB" id="3176171at2759"/>
<dbReference type="SUPFAM" id="SSF50729">
    <property type="entry name" value="PH domain-like"/>
    <property type="match status" value="1"/>
</dbReference>
<keyword evidence="9" id="KW-0206">Cytoskeleton</keyword>